<proteinExistence type="predicted"/>
<accession>A0A1W0WTW6</accession>
<name>A0A1W0WTW6_HYPEX</name>
<dbReference type="EMBL" id="MTYJ01000047">
    <property type="protein sequence ID" value="OQV18642.1"/>
    <property type="molecule type" value="Genomic_DNA"/>
</dbReference>
<dbReference type="Proteomes" id="UP000192578">
    <property type="component" value="Unassembled WGS sequence"/>
</dbReference>
<keyword evidence="3" id="KW-1185">Reference proteome</keyword>
<sequence>MAPDMGQHSSLRMESRHSNKSQGSSLSNHKNEVLYPMVNLIPQLQKPYWKVSSLVVLQSRTQIVRAVTSPLTREILQNVEETLQFRKYFEEQLCQITNYGLIFVNHIIAERLKNACWYIYALQMKCKKANKSDR</sequence>
<gene>
    <name evidence="2" type="ORF">BV898_07271</name>
</gene>
<evidence type="ECO:0000313" key="3">
    <source>
        <dbReference type="Proteomes" id="UP000192578"/>
    </source>
</evidence>
<comment type="caution">
    <text evidence="2">The sequence shown here is derived from an EMBL/GenBank/DDBJ whole genome shotgun (WGS) entry which is preliminary data.</text>
</comment>
<reference evidence="3" key="1">
    <citation type="submission" date="2017-01" db="EMBL/GenBank/DDBJ databases">
        <title>Comparative genomics of anhydrobiosis in the tardigrade Hypsibius dujardini.</title>
        <authorList>
            <person name="Yoshida Y."/>
            <person name="Koutsovoulos G."/>
            <person name="Laetsch D."/>
            <person name="Stevens L."/>
            <person name="Kumar S."/>
            <person name="Horikawa D."/>
            <person name="Ishino K."/>
            <person name="Komine S."/>
            <person name="Tomita M."/>
            <person name="Blaxter M."/>
            <person name="Arakawa K."/>
        </authorList>
    </citation>
    <scope>NUCLEOTIDE SEQUENCE [LARGE SCALE GENOMIC DNA]</scope>
    <source>
        <strain evidence="3">Z151</strain>
    </source>
</reference>
<dbReference type="OrthoDB" id="10483314at2759"/>
<feature type="region of interest" description="Disordered" evidence="1">
    <location>
        <begin position="1"/>
        <end position="27"/>
    </location>
</feature>
<evidence type="ECO:0000256" key="1">
    <source>
        <dbReference type="SAM" id="MobiDB-lite"/>
    </source>
</evidence>
<organism evidence="2 3">
    <name type="scientific">Hypsibius exemplaris</name>
    <name type="common">Freshwater tardigrade</name>
    <dbReference type="NCBI Taxonomy" id="2072580"/>
    <lineage>
        <taxon>Eukaryota</taxon>
        <taxon>Metazoa</taxon>
        <taxon>Ecdysozoa</taxon>
        <taxon>Tardigrada</taxon>
        <taxon>Eutardigrada</taxon>
        <taxon>Parachela</taxon>
        <taxon>Hypsibioidea</taxon>
        <taxon>Hypsibiidae</taxon>
        <taxon>Hypsibius</taxon>
    </lineage>
</organism>
<evidence type="ECO:0000313" key="2">
    <source>
        <dbReference type="EMBL" id="OQV18642.1"/>
    </source>
</evidence>
<dbReference type="AlphaFoldDB" id="A0A1W0WTW6"/>
<protein>
    <submittedName>
        <fullName evidence="2">Uncharacterized protein</fullName>
    </submittedName>
</protein>